<evidence type="ECO:0000256" key="1">
    <source>
        <dbReference type="ARBA" id="ARBA00004370"/>
    </source>
</evidence>
<accession>A0A835DFI8</accession>
<dbReference type="Pfam" id="PF07714">
    <property type="entry name" value="PK_Tyr_Ser-Thr"/>
    <property type="match status" value="1"/>
</dbReference>
<dbReference type="Proteomes" id="UP000655225">
    <property type="component" value="Unassembled WGS sequence"/>
</dbReference>
<keyword evidence="3 4" id="KW-0472">Membrane</keyword>
<keyword evidence="2" id="KW-0418">Kinase</keyword>
<proteinExistence type="predicted"/>
<gene>
    <name evidence="6" type="ORF">HHK36_012473</name>
</gene>
<evidence type="ECO:0000256" key="4">
    <source>
        <dbReference type="SAM" id="Phobius"/>
    </source>
</evidence>
<dbReference type="AlphaFoldDB" id="A0A835DFI8"/>
<dbReference type="EMBL" id="JABCRI010000008">
    <property type="protein sequence ID" value="KAF8401533.1"/>
    <property type="molecule type" value="Genomic_DNA"/>
</dbReference>
<dbReference type="GO" id="GO:0004674">
    <property type="term" value="F:protein serine/threonine kinase activity"/>
    <property type="evidence" value="ECO:0007669"/>
    <property type="project" value="UniProtKB-KW"/>
</dbReference>
<feature type="domain" description="Protein kinase" evidence="5">
    <location>
        <begin position="35"/>
        <end position="135"/>
    </location>
</feature>
<dbReference type="InterPro" id="IPR001245">
    <property type="entry name" value="Ser-Thr/Tyr_kinase_cat_dom"/>
</dbReference>
<name>A0A835DFI8_TETSI</name>
<evidence type="ECO:0000256" key="3">
    <source>
        <dbReference type="ARBA" id="ARBA00023136"/>
    </source>
</evidence>
<dbReference type="Gene3D" id="1.10.510.10">
    <property type="entry name" value="Transferase(Phosphotransferase) domain 1"/>
    <property type="match status" value="1"/>
</dbReference>
<keyword evidence="2" id="KW-0723">Serine/threonine-protein kinase</keyword>
<dbReference type="GO" id="GO:0016020">
    <property type="term" value="C:membrane"/>
    <property type="evidence" value="ECO:0007669"/>
    <property type="project" value="UniProtKB-SubCell"/>
</dbReference>
<dbReference type="InterPro" id="IPR000719">
    <property type="entry name" value="Prot_kinase_dom"/>
</dbReference>
<dbReference type="SUPFAM" id="SSF56112">
    <property type="entry name" value="Protein kinase-like (PK-like)"/>
    <property type="match status" value="1"/>
</dbReference>
<dbReference type="OrthoDB" id="8891264at2759"/>
<reference evidence="6 7" key="1">
    <citation type="submission" date="2020-04" db="EMBL/GenBank/DDBJ databases">
        <title>Plant Genome Project.</title>
        <authorList>
            <person name="Zhang R.-G."/>
        </authorList>
    </citation>
    <scope>NUCLEOTIDE SEQUENCE [LARGE SCALE GENOMIC DNA]</scope>
    <source>
        <strain evidence="6">YNK0</strain>
        <tissue evidence="6">Leaf</tissue>
    </source>
</reference>
<evidence type="ECO:0000256" key="2">
    <source>
        <dbReference type="ARBA" id="ARBA00022527"/>
    </source>
</evidence>
<comment type="subcellular location">
    <subcellularLocation>
        <location evidence="1">Membrane</location>
    </subcellularLocation>
</comment>
<feature type="transmembrane region" description="Helical" evidence="4">
    <location>
        <begin position="23"/>
        <end position="42"/>
    </location>
</feature>
<evidence type="ECO:0000259" key="5">
    <source>
        <dbReference type="PROSITE" id="PS50011"/>
    </source>
</evidence>
<keyword evidence="2" id="KW-0808">Transferase</keyword>
<sequence>MEGLASQSPHMSGDNSVGELCKFLGIILIMFLMVLITLKVVLASTFDSVLDSSCFNLICFPTFNLREIFLQEVAVKLLNKQGLQGSREFKSEIEMLSPLKHPNIVNFIGCCYKDDRRIIVYEFLSLGSLENHLHG</sequence>
<protein>
    <recommendedName>
        <fullName evidence="5">Protein kinase domain-containing protein</fullName>
    </recommendedName>
</protein>
<evidence type="ECO:0000313" key="6">
    <source>
        <dbReference type="EMBL" id="KAF8401533.1"/>
    </source>
</evidence>
<keyword evidence="4" id="KW-1133">Transmembrane helix</keyword>
<dbReference type="PANTHER" id="PTHR47985">
    <property type="entry name" value="OS07G0668900 PROTEIN"/>
    <property type="match status" value="1"/>
</dbReference>
<comment type="caution">
    <text evidence="6">The sequence shown here is derived from an EMBL/GenBank/DDBJ whole genome shotgun (WGS) entry which is preliminary data.</text>
</comment>
<organism evidence="6 7">
    <name type="scientific">Tetracentron sinense</name>
    <name type="common">Spur-leaf</name>
    <dbReference type="NCBI Taxonomy" id="13715"/>
    <lineage>
        <taxon>Eukaryota</taxon>
        <taxon>Viridiplantae</taxon>
        <taxon>Streptophyta</taxon>
        <taxon>Embryophyta</taxon>
        <taxon>Tracheophyta</taxon>
        <taxon>Spermatophyta</taxon>
        <taxon>Magnoliopsida</taxon>
        <taxon>Trochodendrales</taxon>
        <taxon>Trochodendraceae</taxon>
        <taxon>Tetracentron</taxon>
    </lineage>
</organism>
<dbReference type="GO" id="GO:0005524">
    <property type="term" value="F:ATP binding"/>
    <property type="evidence" value="ECO:0007669"/>
    <property type="project" value="InterPro"/>
</dbReference>
<keyword evidence="4" id="KW-0812">Transmembrane</keyword>
<dbReference type="InterPro" id="IPR011009">
    <property type="entry name" value="Kinase-like_dom_sf"/>
</dbReference>
<dbReference type="PROSITE" id="PS50011">
    <property type="entry name" value="PROTEIN_KINASE_DOM"/>
    <property type="match status" value="1"/>
</dbReference>
<dbReference type="PANTHER" id="PTHR47985:SF44">
    <property type="entry name" value="SERINE_THREONINE-PROTEIN KINASE PBS1"/>
    <property type="match status" value="1"/>
</dbReference>
<keyword evidence="7" id="KW-1185">Reference proteome</keyword>
<evidence type="ECO:0000313" key="7">
    <source>
        <dbReference type="Proteomes" id="UP000655225"/>
    </source>
</evidence>